<evidence type="ECO:0000313" key="3">
    <source>
        <dbReference type="Proteomes" id="UP000199337"/>
    </source>
</evidence>
<dbReference type="EMBL" id="FOOX01000005">
    <property type="protein sequence ID" value="SFG45467.1"/>
    <property type="molecule type" value="Genomic_DNA"/>
</dbReference>
<protein>
    <submittedName>
        <fullName evidence="2">Uncharacterized protein</fullName>
    </submittedName>
</protein>
<reference evidence="3" key="1">
    <citation type="submission" date="2016-10" db="EMBL/GenBank/DDBJ databases">
        <authorList>
            <person name="Varghese N."/>
            <person name="Submissions S."/>
        </authorList>
    </citation>
    <scope>NUCLEOTIDE SEQUENCE [LARGE SCALE GENOMIC DNA]</scope>
    <source>
        <strain evidence="3">DSM 17038</strain>
    </source>
</reference>
<feature type="compositionally biased region" description="Basic and acidic residues" evidence="1">
    <location>
        <begin position="32"/>
        <end position="44"/>
    </location>
</feature>
<sequence length="44" mass="5191">MAEKKKKKNFNEEIESFVEEPTGSATMINLDGRWDKDFTDHEED</sequence>
<name>A0A1I2S3S6_9FIRM</name>
<dbReference type="STRING" id="341036.SAMN05660649_01675"/>
<keyword evidence="3" id="KW-1185">Reference proteome</keyword>
<dbReference type="Proteomes" id="UP000199337">
    <property type="component" value="Unassembled WGS sequence"/>
</dbReference>
<proteinExistence type="predicted"/>
<evidence type="ECO:0000256" key="1">
    <source>
        <dbReference type="SAM" id="MobiDB-lite"/>
    </source>
</evidence>
<evidence type="ECO:0000313" key="2">
    <source>
        <dbReference type="EMBL" id="SFG45467.1"/>
    </source>
</evidence>
<dbReference type="AlphaFoldDB" id="A0A1I2S3S6"/>
<accession>A0A1I2S3S6</accession>
<gene>
    <name evidence="2" type="ORF">SAMN05660649_01675</name>
</gene>
<feature type="region of interest" description="Disordered" evidence="1">
    <location>
        <begin position="1"/>
        <end position="44"/>
    </location>
</feature>
<dbReference type="RefSeq" id="WP_274377532.1">
    <property type="nucleotide sequence ID" value="NZ_FOOX01000005.1"/>
</dbReference>
<organism evidence="2 3">
    <name type="scientific">Desulfotruncus arcticus DSM 17038</name>
    <dbReference type="NCBI Taxonomy" id="1121424"/>
    <lineage>
        <taxon>Bacteria</taxon>
        <taxon>Bacillati</taxon>
        <taxon>Bacillota</taxon>
        <taxon>Clostridia</taxon>
        <taxon>Eubacteriales</taxon>
        <taxon>Desulfallaceae</taxon>
        <taxon>Desulfotruncus</taxon>
    </lineage>
</organism>